<sequence>YRLAGRIRLANIWARKHPKRTFSYVTGSLFFLLASTIMIDSINSSRKTEPDVSSIAQLEPMFAGFRMI</sequence>
<protein>
    <submittedName>
        <fullName evidence="2">Uncharacterized protein</fullName>
    </submittedName>
</protein>
<gene>
    <name evidence="2" type="ORF">EVA_00497</name>
</gene>
<organism evidence="2">
    <name type="scientific">gut metagenome</name>
    <dbReference type="NCBI Taxonomy" id="749906"/>
    <lineage>
        <taxon>unclassified sequences</taxon>
        <taxon>metagenomes</taxon>
        <taxon>organismal metagenomes</taxon>
    </lineage>
</organism>
<feature type="non-terminal residue" evidence="2">
    <location>
        <position position="1"/>
    </location>
</feature>
<reference evidence="2" key="1">
    <citation type="journal article" date="2012" name="PLoS ONE">
        <title>Gene sets for utilization of primary and secondary nutrition supplies in the distal gut of endangered iberian lynx.</title>
        <authorList>
            <person name="Alcaide M."/>
            <person name="Messina E."/>
            <person name="Richter M."/>
            <person name="Bargiela R."/>
            <person name="Peplies J."/>
            <person name="Huws S.A."/>
            <person name="Newbold C.J."/>
            <person name="Golyshin P.N."/>
            <person name="Simon M.A."/>
            <person name="Lopez G."/>
            <person name="Yakimov M.M."/>
            <person name="Ferrer M."/>
        </authorList>
    </citation>
    <scope>NUCLEOTIDE SEQUENCE</scope>
</reference>
<name>J9GS72_9ZZZZ</name>
<keyword evidence="1" id="KW-0812">Transmembrane</keyword>
<proteinExistence type="predicted"/>
<dbReference type="EMBL" id="AMCI01000073">
    <property type="protein sequence ID" value="EJX10804.1"/>
    <property type="molecule type" value="Genomic_DNA"/>
</dbReference>
<dbReference type="AlphaFoldDB" id="J9GS72"/>
<comment type="caution">
    <text evidence="2">The sequence shown here is derived from an EMBL/GenBank/DDBJ whole genome shotgun (WGS) entry which is preliminary data.</text>
</comment>
<keyword evidence="1" id="KW-0472">Membrane</keyword>
<feature type="non-terminal residue" evidence="2">
    <location>
        <position position="68"/>
    </location>
</feature>
<evidence type="ECO:0000256" key="1">
    <source>
        <dbReference type="SAM" id="Phobius"/>
    </source>
</evidence>
<feature type="transmembrane region" description="Helical" evidence="1">
    <location>
        <begin position="21"/>
        <end position="39"/>
    </location>
</feature>
<keyword evidence="1" id="KW-1133">Transmembrane helix</keyword>
<evidence type="ECO:0000313" key="2">
    <source>
        <dbReference type="EMBL" id="EJX10804.1"/>
    </source>
</evidence>
<accession>J9GS72</accession>